<organism evidence="3 4">
    <name type="scientific">Ditylenchus destructor</name>
    <dbReference type="NCBI Taxonomy" id="166010"/>
    <lineage>
        <taxon>Eukaryota</taxon>
        <taxon>Metazoa</taxon>
        <taxon>Ecdysozoa</taxon>
        <taxon>Nematoda</taxon>
        <taxon>Chromadorea</taxon>
        <taxon>Rhabditida</taxon>
        <taxon>Tylenchina</taxon>
        <taxon>Tylenchomorpha</taxon>
        <taxon>Sphaerularioidea</taxon>
        <taxon>Anguinidae</taxon>
        <taxon>Anguininae</taxon>
        <taxon>Ditylenchus</taxon>
    </lineage>
</organism>
<feature type="region of interest" description="Disordered" evidence="2">
    <location>
        <begin position="492"/>
        <end position="574"/>
    </location>
</feature>
<feature type="compositionally biased region" description="Basic and acidic residues" evidence="2">
    <location>
        <begin position="511"/>
        <end position="522"/>
    </location>
</feature>
<feature type="compositionally biased region" description="Basic and acidic residues" evidence="2">
    <location>
        <begin position="726"/>
        <end position="748"/>
    </location>
</feature>
<dbReference type="EMBL" id="JAKKPZ010000038">
    <property type="protein sequence ID" value="KAI1707900.1"/>
    <property type="molecule type" value="Genomic_DNA"/>
</dbReference>
<evidence type="ECO:0000256" key="1">
    <source>
        <dbReference type="SAM" id="Coils"/>
    </source>
</evidence>
<evidence type="ECO:0000313" key="3">
    <source>
        <dbReference type="EMBL" id="KAI1707900.1"/>
    </source>
</evidence>
<dbReference type="GO" id="GO:0005886">
    <property type="term" value="C:plasma membrane"/>
    <property type="evidence" value="ECO:0007669"/>
    <property type="project" value="TreeGrafter"/>
</dbReference>
<gene>
    <name evidence="3" type="ORF">DdX_12129</name>
</gene>
<feature type="region of interest" description="Disordered" evidence="2">
    <location>
        <begin position="597"/>
        <end position="680"/>
    </location>
</feature>
<sequence>MIENYRNHVLKHQKLSPKLQQHKHFAATNNFQNSVYNPPSMNNNSVALMSHSQPCLFPVSDQRSNMTSDCTHYQHSSDTRDEINQPITQPVSKAINNSNEVVLLRNENGFLKQQVEILQKKTDKLQQLEHAFLQLHQDFEQVTTQRDKQEQLEKMAVLKLEQRLQSLSQENENLQRESARLQLFVEQHSQLSDAEQQVVQLNMFLNDLIAKNKEMSAMQEQQKVEIDAQSATLEEQRTHIDMLEKALNNAQERLAAKERQAVDAVAIVDKCSHLQKLLQDAIDDKQKRQEEYNRQKAQFEMEMTQLKMQLAKDGSNSFGHIKGAKSSEIEEIAKLKKTIFAKDERISQLENNFLETQKRYNGELQRNDQSHRGDSDEMLAKIRNLEQEKVERERRIQELLDEKQRIHNQWADERRSLDHRVRLLEQDLRHLMGSNSTISLIGYPSYYPSSMNSPYSSAIRQRSSAELPTSARAAVLDDSTMARMEELRRKIADRRANSSLPAPNALRNSFRHGEAIKPDSRKSSASSLIEHSRTNSGPSNSALNLSQMAMNHRNSDNSSDHSAGHSRSSSAHMPEHLSNCIEYFPDVMKRRLAAAEKLSAAPPPPHTASYRTNAVINRPYSRRLVRDHSVETSRTTSDRSSSRSSIGGREPTALAPGTTRVELQGPTVEQKTKGVSAISNPPAYFQSREMFHTSQKPPTGNSYETSIGNSSSSAPTSRQTTTVVEVNKDHLVVTRREDNQDTQKDVKQRRSSLGSFPEKI</sequence>
<keyword evidence="4" id="KW-1185">Reference proteome</keyword>
<accession>A0AAD4MWV0</accession>
<feature type="compositionally biased region" description="Basic and acidic residues" evidence="2">
    <location>
        <begin position="553"/>
        <end position="563"/>
    </location>
</feature>
<dbReference type="AlphaFoldDB" id="A0AAD4MWV0"/>
<dbReference type="GO" id="GO:0005923">
    <property type="term" value="C:bicellular tight junction"/>
    <property type="evidence" value="ECO:0007669"/>
    <property type="project" value="TreeGrafter"/>
</dbReference>
<dbReference type="InterPro" id="IPR051747">
    <property type="entry name" value="Angiomotin-like"/>
</dbReference>
<evidence type="ECO:0000256" key="2">
    <source>
        <dbReference type="SAM" id="MobiDB-lite"/>
    </source>
</evidence>
<evidence type="ECO:0000313" key="4">
    <source>
        <dbReference type="Proteomes" id="UP001201812"/>
    </source>
</evidence>
<name>A0AAD4MWV0_9BILA</name>
<feature type="coiled-coil region" evidence="1">
    <location>
        <begin position="233"/>
        <end position="409"/>
    </location>
</feature>
<feature type="compositionally biased region" description="Polar residues" evidence="2">
    <location>
        <begin position="523"/>
        <end position="549"/>
    </location>
</feature>
<protein>
    <submittedName>
        <fullName evidence="3">Angiomotin</fullName>
    </submittedName>
</protein>
<dbReference type="Proteomes" id="UP001201812">
    <property type="component" value="Unassembled WGS sequence"/>
</dbReference>
<feature type="region of interest" description="Disordered" evidence="2">
    <location>
        <begin position="692"/>
        <end position="760"/>
    </location>
</feature>
<dbReference type="GO" id="GO:0031410">
    <property type="term" value="C:cytoplasmic vesicle"/>
    <property type="evidence" value="ECO:0007669"/>
    <property type="project" value="TreeGrafter"/>
</dbReference>
<reference evidence="3" key="1">
    <citation type="submission" date="2022-01" db="EMBL/GenBank/DDBJ databases">
        <title>Genome Sequence Resource for Two Populations of Ditylenchus destructor, the Migratory Endoparasitic Phytonematode.</title>
        <authorList>
            <person name="Zhang H."/>
            <person name="Lin R."/>
            <person name="Xie B."/>
        </authorList>
    </citation>
    <scope>NUCLEOTIDE SEQUENCE</scope>
    <source>
        <strain evidence="3">BazhouSP</strain>
    </source>
</reference>
<comment type="caution">
    <text evidence="3">The sequence shown here is derived from an EMBL/GenBank/DDBJ whole genome shotgun (WGS) entry which is preliminary data.</text>
</comment>
<feature type="compositionally biased region" description="Basic and acidic residues" evidence="2">
    <location>
        <begin position="624"/>
        <end position="641"/>
    </location>
</feature>
<dbReference type="GO" id="GO:0030036">
    <property type="term" value="P:actin cytoskeleton organization"/>
    <property type="evidence" value="ECO:0007669"/>
    <property type="project" value="TreeGrafter"/>
</dbReference>
<proteinExistence type="predicted"/>
<feature type="coiled-coil region" evidence="1">
    <location>
        <begin position="101"/>
        <end position="184"/>
    </location>
</feature>
<dbReference type="PANTHER" id="PTHR14826:SF14">
    <property type="entry name" value="ANGIOMOTIN_C DOMAIN-CONTAINING PROTEIN"/>
    <property type="match status" value="1"/>
</dbReference>
<dbReference type="GO" id="GO:0030334">
    <property type="term" value="P:regulation of cell migration"/>
    <property type="evidence" value="ECO:0007669"/>
    <property type="project" value="TreeGrafter"/>
</dbReference>
<feature type="compositionally biased region" description="Polar residues" evidence="2">
    <location>
        <begin position="692"/>
        <end position="724"/>
    </location>
</feature>
<keyword evidence="1" id="KW-0175">Coiled coil</keyword>
<dbReference type="PANTHER" id="PTHR14826">
    <property type="entry name" value="ANGIOMOTIN"/>
    <property type="match status" value="1"/>
</dbReference>